<keyword evidence="2" id="KW-1185">Reference proteome</keyword>
<protein>
    <submittedName>
        <fullName evidence="1">Uncharacterized protein</fullName>
    </submittedName>
</protein>
<evidence type="ECO:0000313" key="1">
    <source>
        <dbReference type="EMBL" id="KAF6802396.1"/>
    </source>
</evidence>
<accession>A0A8H6MNK4</accession>
<sequence length="53" mass="5444">FGNAGTACSVGNQDGECDRFGRCVQNIPPNEQSILNQGREVATCTAGGQTGTL</sequence>
<dbReference type="EMBL" id="WIGM01001272">
    <property type="protein sequence ID" value="KAF6802396.1"/>
    <property type="molecule type" value="Genomic_DNA"/>
</dbReference>
<name>A0A8H6MNK4_9PEZI</name>
<organism evidence="1 2">
    <name type="scientific">Colletotrichum musicola</name>
    <dbReference type="NCBI Taxonomy" id="2175873"/>
    <lineage>
        <taxon>Eukaryota</taxon>
        <taxon>Fungi</taxon>
        <taxon>Dikarya</taxon>
        <taxon>Ascomycota</taxon>
        <taxon>Pezizomycotina</taxon>
        <taxon>Sordariomycetes</taxon>
        <taxon>Hypocreomycetidae</taxon>
        <taxon>Glomerellales</taxon>
        <taxon>Glomerellaceae</taxon>
        <taxon>Colletotrichum</taxon>
        <taxon>Colletotrichum orchidearum species complex</taxon>
    </lineage>
</organism>
<gene>
    <name evidence="1" type="ORF">CMUS01_15366</name>
</gene>
<comment type="caution">
    <text evidence="1">The sequence shown here is derived from an EMBL/GenBank/DDBJ whole genome shotgun (WGS) entry which is preliminary data.</text>
</comment>
<dbReference type="OrthoDB" id="3936755at2759"/>
<evidence type="ECO:0000313" key="2">
    <source>
        <dbReference type="Proteomes" id="UP000639643"/>
    </source>
</evidence>
<reference evidence="1" key="1">
    <citation type="journal article" date="2020" name="Phytopathology">
        <title>Genome Sequence Resources of Colletotrichum truncatum, C. plurivorum, C. musicola, and C. sojae: Four Species Pathogenic to Soybean (Glycine max).</title>
        <authorList>
            <person name="Rogerio F."/>
            <person name="Boufleur T.R."/>
            <person name="Ciampi-Guillardi M."/>
            <person name="Sukno S.A."/>
            <person name="Thon M.R."/>
            <person name="Massola Junior N.S."/>
            <person name="Baroncelli R."/>
        </authorList>
    </citation>
    <scope>NUCLEOTIDE SEQUENCE</scope>
    <source>
        <strain evidence="1">LFN0074</strain>
    </source>
</reference>
<dbReference type="AlphaFoldDB" id="A0A8H6MNK4"/>
<proteinExistence type="predicted"/>
<feature type="non-terminal residue" evidence="1">
    <location>
        <position position="1"/>
    </location>
</feature>
<dbReference type="Proteomes" id="UP000639643">
    <property type="component" value="Unassembled WGS sequence"/>
</dbReference>